<feature type="domain" description="Multidrug resistance protein MdtA-like barrel-sandwich hybrid" evidence="4">
    <location>
        <begin position="134"/>
        <end position="312"/>
    </location>
</feature>
<feature type="compositionally biased region" description="Polar residues" evidence="2">
    <location>
        <begin position="73"/>
        <end position="88"/>
    </location>
</feature>
<dbReference type="RefSeq" id="WP_150075800.1">
    <property type="nucleotide sequence ID" value="NZ_VWOX01000003.1"/>
</dbReference>
<gene>
    <name evidence="5" type="ORF">FYK55_07775</name>
</gene>
<feature type="coiled-coil region" evidence="1">
    <location>
        <begin position="159"/>
        <end position="257"/>
    </location>
</feature>
<comment type="caution">
    <text evidence="5">The sequence shown here is derived from an EMBL/GenBank/DDBJ whole genome shotgun (WGS) entry which is preliminary data.</text>
</comment>
<name>A0A5M6DD86_9BACT</name>
<dbReference type="InterPro" id="IPR058625">
    <property type="entry name" value="MdtA-like_BSH"/>
</dbReference>
<dbReference type="GO" id="GO:1990281">
    <property type="term" value="C:efflux pump complex"/>
    <property type="evidence" value="ECO:0007669"/>
    <property type="project" value="TreeGrafter"/>
</dbReference>
<keyword evidence="1" id="KW-0175">Coiled coil</keyword>
<dbReference type="Gene3D" id="2.40.50.100">
    <property type="match status" value="1"/>
</dbReference>
<keyword evidence="6" id="KW-1185">Reference proteome</keyword>
<dbReference type="Gene3D" id="2.40.420.20">
    <property type="match status" value="1"/>
</dbReference>
<keyword evidence="3" id="KW-0812">Transmembrane</keyword>
<dbReference type="EMBL" id="VWOX01000003">
    <property type="protein sequence ID" value="KAA5545531.1"/>
    <property type="molecule type" value="Genomic_DNA"/>
</dbReference>
<dbReference type="Pfam" id="PF25917">
    <property type="entry name" value="BSH_RND"/>
    <property type="match status" value="1"/>
</dbReference>
<dbReference type="PANTHER" id="PTHR30469">
    <property type="entry name" value="MULTIDRUG RESISTANCE PROTEIN MDTA"/>
    <property type="match status" value="1"/>
</dbReference>
<feature type="region of interest" description="Disordered" evidence="2">
    <location>
        <begin position="72"/>
        <end position="92"/>
    </location>
</feature>
<evidence type="ECO:0000313" key="5">
    <source>
        <dbReference type="EMBL" id="KAA5545531.1"/>
    </source>
</evidence>
<dbReference type="GO" id="GO:0015562">
    <property type="term" value="F:efflux transmembrane transporter activity"/>
    <property type="evidence" value="ECO:0007669"/>
    <property type="project" value="TreeGrafter"/>
</dbReference>
<evidence type="ECO:0000256" key="3">
    <source>
        <dbReference type="SAM" id="Phobius"/>
    </source>
</evidence>
<protein>
    <submittedName>
        <fullName evidence="5">HlyD family efflux transporter periplasmic adaptor subunit</fullName>
    </submittedName>
</protein>
<evidence type="ECO:0000256" key="2">
    <source>
        <dbReference type="SAM" id="MobiDB-lite"/>
    </source>
</evidence>
<feature type="compositionally biased region" description="Basic and acidic residues" evidence="2">
    <location>
        <begin position="1"/>
        <end position="14"/>
    </location>
</feature>
<feature type="transmembrane region" description="Helical" evidence="3">
    <location>
        <begin position="39"/>
        <end position="57"/>
    </location>
</feature>
<sequence>MGEIEPQLRTDRGETPGSSMARHRHHGRAAAPPARGRRVAVVATALLLVAAGGLLYLNRSRLAGGQTDLAASASGTEANGESGETASRSGIAGTASPLPVAVVRAGAVAAPDQSRSYAGVLIPHRESKLSFEQDGRVVRLAKQEGDSVQPGELLAELDQQNLDAEHDRVRSELAAAEAVLAELVAGPRQQAIQAARARVDQLAAEVELAKVDAKRQNELIPSGATSRAAFDSALFGLRAAEQRLQAAESALNELLEGTRQEQLAAQRAQRDGILAGLREIEARRRDSRIEAPFAGTIQDRMIDEGVVVTPSTPVFHLISHRIEGRFAVPPEVANRFRPGDRVTVDVRGRERFGWIDRLAPSVDRDTRTRNVFVRFSEEPDGAVGPLESSFASDGWVAGEIAKLHTPPQNVAGEAGTFWLPSSALLRGGRGLWNALVIVDADGQTLCERRSLEMLKTEGDFALVQGMLDSDEWVIADGGHRVTAGMAVLPVEQNGAVLSDAAGSERKETTR</sequence>
<keyword evidence="3" id="KW-1133">Transmembrane helix</keyword>
<accession>A0A5M6DD86</accession>
<dbReference type="AlphaFoldDB" id="A0A5M6DD86"/>
<reference evidence="5 6" key="1">
    <citation type="submission" date="2019-08" db="EMBL/GenBank/DDBJ databases">
        <authorList>
            <person name="Dhanesh K."/>
            <person name="Kumar G."/>
            <person name="Sasikala C."/>
            <person name="Venkata Ramana C."/>
        </authorList>
    </citation>
    <scope>NUCLEOTIDE SEQUENCE [LARGE SCALE GENOMIC DNA]</scope>
    <source>
        <strain evidence="5 6">JC645</strain>
    </source>
</reference>
<dbReference type="PANTHER" id="PTHR30469:SF15">
    <property type="entry name" value="HLYD FAMILY OF SECRETION PROTEINS"/>
    <property type="match status" value="1"/>
</dbReference>
<evidence type="ECO:0000259" key="4">
    <source>
        <dbReference type="Pfam" id="PF25917"/>
    </source>
</evidence>
<feature type="region of interest" description="Disordered" evidence="2">
    <location>
        <begin position="1"/>
        <end position="35"/>
    </location>
</feature>
<evidence type="ECO:0000313" key="6">
    <source>
        <dbReference type="Proteomes" id="UP000324479"/>
    </source>
</evidence>
<dbReference type="Gene3D" id="1.10.287.470">
    <property type="entry name" value="Helix hairpin bin"/>
    <property type="match status" value="1"/>
</dbReference>
<proteinExistence type="predicted"/>
<dbReference type="SUPFAM" id="SSF111369">
    <property type="entry name" value="HlyD-like secretion proteins"/>
    <property type="match status" value="1"/>
</dbReference>
<keyword evidence="3" id="KW-0472">Membrane</keyword>
<dbReference type="Proteomes" id="UP000324479">
    <property type="component" value="Unassembled WGS sequence"/>
</dbReference>
<organism evidence="5 6">
    <name type="scientific">Roseiconus nitratireducens</name>
    <dbReference type="NCBI Taxonomy" id="2605748"/>
    <lineage>
        <taxon>Bacteria</taxon>
        <taxon>Pseudomonadati</taxon>
        <taxon>Planctomycetota</taxon>
        <taxon>Planctomycetia</taxon>
        <taxon>Pirellulales</taxon>
        <taxon>Pirellulaceae</taxon>
        <taxon>Roseiconus</taxon>
    </lineage>
</organism>
<evidence type="ECO:0000256" key="1">
    <source>
        <dbReference type="SAM" id="Coils"/>
    </source>
</evidence>